<keyword evidence="3" id="KW-1185">Reference proteome</keyword>
<comment type="caution">
    <text evidence="2">The sequence shown here is derived from an EMBL/GenBank/DDBJ whole genome shotgun (WGS) entry which is preliminary data.</text>
</comment>
<organism evidence="2 3">
    <name type="scientific">Hymenoscyphus fraxineus</name>
    <dbReference type="NCBI Taxonomy" id="746836"/>
    <lineage>
        <taxon>Eukaryota</taxon>
        <taxon>Fungi</taxon>
        <taxon>Dikarya</taxon>
        <taxon>Ascomycota</taxon>
        <taxon>Pezizomycotina</taxon>
        <taxon>Leotiomycetes</taxon>
        <taxon>Helotiales</taxon>
        <taxon>Helotiaceae</taxon>
        <taxon>Hymenoscyphus</taxon>
    </lineage>
</organism>
<accession>A0A9N9KRD7</accession>
<gene>
    <name evidence="2" type="ORF">HYFRA_00000829</name>
</gene>
<evidence type="ECO:0000313" key="2">
    <source>
        <dbReference type="EMBL" id="CAG8952091.1"/>
    </source>
</evidence>
<dbReference type="Proteomes" id="UP000696280">
    <property type="component" value="Unassembled WGS sequence"/>
</dbReference>
<name>A0A9N9KRD7_9HELO</name>
<reference evidence="2" key="1">
    <citation type="submission" date="2021-07" db="EMBL/GenBank/DDBJ databases">
        <authorList>
            <person name="Durling M."/>
        </authorList>
    </citation>
    <scope>NUCLEOTIDE SEQUENCE</scope>
</reference>
<sequence length="231" mass="26385">MPLLICTLFRCGHPSLVFEDPPDLPSSSGIFKQPSRKSTFLELKIVESNLVYSSCVNFYPTFTFARNGYSNRISRLADFLRTQIGNEPNDRREFDKNTEDSIDLKISPSQVPDSRTDKRRRIAPIRSLPPPNQSLSANYKESQNNALQRVHDAGDRYRPRSVPRPSILPRRSRVIIIDSSGKQLHSVVRRQLAIHDINLVVVTDPNGVCRIEAYWFTEGNGVAQYRWLGLM</sequence>
<feature type="region of interest" description="Disordered" evidence="1">
    <location>
        <begin position="87"/>
        <end position="137"/>
    </location>
</feature>
<dbReference type="AlphaFoldDB" id="A0A9N9KRD7"/>
<protein>
    <submittedName>
        <fullName evidence="2">Uncharacterized protein</fullName>
    </submittedName>
</protein>
<feature type="compositionally biased region" description="Basic and acidic residues" evidence="1">
    <location>
        <begin position="88"/>
        <end position="103"/>
    </location>
</feature>
<proteinExistence type="predicted"/>
<dbReference type="OrthoDB" id="10312116at2759"/>
<evidence type="ECO:0000256" key="1">
    <source>
        <dbReference type="SAM" id="MobiDB-lite"/>
    </source>
</evidence>
<dbReference type="EMBL" id="CAJVRL010000045">
    <property type="protein sequence ID" value="CAG8952091.1"/>
    <property type="molecule type" value="Genomic_DNA"/>
</dbReference>
<evidence type="ECO:0000313" key="3">
    <source>
        <dbReference type="Proteomes" id="UP000696280"/>
    </source>
</evidence>